<dbReference type="InterPro" id="IPR006034">
    <property type="entry name" value="Asparaginase/glutaminase-like"/>
</dbReference>
<dbReference type="InterPro" id="IPR004550">
    <property type="entry name" value="AsnASE_II"/>
</dbReference>
<dbReference type="STRING" id="1237896.T0K454"/>
<dbReference type="InterPro" id="IPR040919">
    <property type="entry name" value="Asparaginase_C"/>
</dbReference>
<dbReference type="InterPro" id="IPR037152">
    <property type="entry name" value="L-asparaginase_N_sf"/>
</dbReference>
<dbReference type="Gene3D" id="3.40.50.1170">
    <property type="entry name" value="L-asparaginase, N-terminal domain"/>
    <property type="match status" value="1"/>
</dbReference>
<dbReference type="Pfam" id="PF17763">
    <property type="entry name" value="Asparaginase_C"/>
    <property type="match status" value="1"/>
</dbReference>
<evidence type="ECO:0000256" key="1">
    <source>
        <dbReference type="ARBA" id="ARBA00010518"/>
    </source>
</evidence>
<protein>
    <recommendedName>
        <fullName evidence="2">asparaginase</fullName>
        <ecNumber evidence="2">3.5.1.1</ecNumber>
    </recommendedName>
</protein>
<dbReference type="OrthoDB" id="416217at2759"/>
<feature type="domain" description="L-asparaginase N-terminal" evidence="12">
    <location>
        <begin position="419"/>
        <end position="611"/>
    </location>
</feature>
<dbReference type="InterPro" id="IPR027474">
    <property type="entry name" value="L-asparaginase_N"/>
</dbReference>
<evidence type="ECO:0000256" key="9">
    <source>
        <dbReference type="ARBA" id="ARBA00023242"/>
    </source>
</evidence>
<comment type="similarity">
    <text evidence="1">Belongs to the asparaginase 1 family.</text>
</comment>
<evidence type="ECO:0000313" key="15">
    <source>
        <dbReference type="Proteomes" id="UP000015530"/>
    </source>
</evidence>
<feature type="active site" description="O-isoaspartyl threonine intermediate" evidence="11">
    <location>
        <position position="428"/>
    </location>
</feature>
<evidence type="ECO:0000256" key="4">
    <source>
        <dbReference type="ARBA" id="ARBA00022801"/>
    </source>
</evidence>
<proteinExistence type="inferred from homology"/>
<comment type="catalytic activity">
    <reaction evidence="10">
        <text>L-asparagine + H2O = L-aspartate + NH4(+)</text>
        <dbReference type="Rhea" id="RHEA:21016"/>
        <dbReference type="ChEBI" id="CHEBI:15377"/>
        <dbReference type="ChEBI" id="CHEBI:28938"/>
        <dbReference type="ChEBI" id="CHEBI:29991"/>
        <dbReference type="ChEBI" id="CHEBI:58048"/>
        <dbReference type="EC" id="3.5.1.1"/>
    </reaction>
</comment>
<gene>
    <name evidence="14" type="ORF">CGLO_14338</name>
</gene>
<dbReference type="AlphaFoldDB" id="T0K454"/>
<dbReference type="PANTHER" id="PTHR36206:SF4">
    <property type="entry name" value="HYPOTHETICAL CONSERVED PROTEIN (EUROFUNG)-RELATED"/>
    <property type="match status" value="1"/>
</dbReference>
<dbReference type="Pfam" id="PF00710">
    <property type="entry name" value="Asparaginase"/>
    <property type="match status" value="1"/>
</dbReference>
<sequence>MLFGQQKDWEAFQSFAFSVESGDTLLIDDASIMTPKFAQSAAESSGVRQICCAVGALGRSFQSMTLEDYISEEYQAALEHYGRGVRAIYRLKSSKTTLPSAILASMLFTTFEFMAGSTVNAAKHHNHAVAMMYQYVDLLIEEQGLPLEELRLSDMDKAMFDSLERHDTSPWIESLSKAGHVKILCPARRFPHGCRHRLSMSKIPDRFNSTQQAFTWWNFVQHMMAHSLHPLKVSGNGVRRVSEATKAAAYDECDAFLHSWRTAFTPLLQHAKEHRITHGSRWSRAMILETMYLETISELHARHKTHANMLPAVKPLYLDLIRSMMQLAREKPLNGPATIGLENSIIRPIGFALVRCQDPEVVQEATAALEAIVGGVNMSWTLVYLLKSRNKTKPMVTLEHVTRNDWDLEWISTNSSLPKVVIYSAGGTILSASNYSRLDNIAYGSGDPPTPEDLIGNITEVLDVAQLAIVRFPASGGSAGLNSSLYLNISQYANKQLCSEGSDIAGAIMFHGTNTLEETAFGVDLTFNCSKPFVATGAMRPDTYISPDGRSNFYQAVAAAASPNSRNRGGLIAFNDRITSIYYSTKVNANTPDTFHALEQGNLGAFLAGQPYYFFDAAYPTGRPYFDISNTTELPAVIIVYGHQGFDASLMYAAVQNGAKGLVILGPGAASVSPSARAAAADLFEQGIPTVAVARPVTGSGVPSPIPGALIYSSYVGADQARIMLQLAINAGYSLDQIRDLFESPLRNAVYGSPASQKYYYSS</sequence>
<keyword evidence="8" id="KW-0804">Transcription</keyword>
<keyword evidence="3" id="KW-0479">Metal-binding</keyword>
<dbReference type="SUPFAM" id="SSF53774">
    <property type="entry name" value="Glutaminase/Asparaginase"/>
    <property type="match status" value="1"/>
</dbReference>
<dbReference type="CDD" id="cd08964">
    <property type="entry name" value="L-asparaginase_II"/>
    <property type="match status" value="1"/>
</dbReference>
<dbReference type="Proteomes" id="UP000015530">
    <property type="component" value="Unassembled WGS sequence"/>
</dbReference>
<evidence type="ECO:0000256" key="7">
    <source>
        <dbReference type="ARBA" id="ARBA00023125"/>
    </source>
</evidence>
<dbReference type="SMART" id="SM00870">
    <property type="entry name" value="Asparaginase"/>
    <property type="match status" value="1"/>
</dbReference>
<reference evidence="15" key="1">
    <citation type="journal article" date="2013" name="Mol. Plant Microbe Interact.">
        <title>Global aspects of pacC regulation of pathogenicity genes in Colletotrichum gloeosporioides as revealed by transcriptome analysis.</title>
        <authorList>
            <person name="Alkan N."/>
            <person name="Meng X."/>
            <person name="Friedlander G."/>
            <person name="Reuveni E."/>
            <person name="Sukno S."/>
            <person name="Sherman A."/>
            <person name="Thon M."/>
            <person name="Fluhr R."/>
            <person name="Prusky D."/>
        </authorList>
    </citation>
    <scope>NUCLEOTIDE SEQUENCE [LARGE SCALE GENOMIC DNA]</scope>
    <source>
        <strain evidence="15">Cg-14</strain>
    </source>
</reference>
<evidence type="ECO:0000256" key="8">
    <source>
        <dbReference type="ARBA" id="ARBA00023163"/>
    </source>
</evidence>
<dbReference type="InterPro" id="IPR052360">
    <property type="entry name" value="Transcr_Regulatory_Proteins"/>
</dbReference>
<evidence type="ECO:0000256" key="5">
    <source>
        <dbReference type="ARBA" id="ARBA00022833"/>
    </source>
</evidence>
<keyword evidence="7" id="KW-0238">DNA-binding</keyword>
<evidence type="ECO:0000256" key="6">
    <source>
        <dbReference type="ARBA" id="ARBA00023015"/>
    </source>
</evidence>
<keyword evidence="5" id="KW-0862">Zinc</keyword>
<dbReference type="PANTHER" id="PTHR36206">
    <property type="entry name" value="ASPERCRYPTIN BIOSYNTHESIS CLUSTER-SPECIFIC TRANSCRIPTION REGULATOR ATNN-RELATED"/>
    <property type="match status" value="1"/>
</dbReference>
<evidence type="ECO:0000259" key="13">
    <source>
        <dbReference type="Pfam" id="PF17763"/>
    </source>
</evidence>
<dbReference type="PIRSF" id="PIRSF001220">
    <property type="entry name" value="L-ASNase_gatD"/>
    <property type="match status" value="1"/>
</dbReference>
<keyword evidence="4" id="KW-0378">Hydrolase</keyword>
<dbReference type="EC" id="3.5.1.1" evidence="2"/>
<dbReference type="GO" id="GO:0046872">
    <property type="term" value="F:metal ion binding"/>
    <property type="evidence" value="ECO:0007669"/>
    <property type="project" value="UniProtKB-KW"/>
</dbReference>
<evidence type="ECO:0000313" key="14">
    <source>
        <dbReference type="EMBL" id="EQB46599.1"/>
    </source>
</evidence>
<evidence type="ECO:0000256" key="10">
    <source>
        <dbReference type="ARBA" id="ARBA00049366"/>
    </source>
</evidence>
<dbReference type="Gene3D" id="3.40.50.40">
    <property type="match status" value="1"/>
</dbReference>
<dbReference type="GO" id="GO:0003677">
    <property type="term" value="F:DNA binding"/>
    <property type="evidence" value="ECO:0007669"/>
    <property type="project" value="UniProtKB-KW"/>
</dbReference>
<dbReference type="eggNOG" id="ENOG502RP3M">
    <property type="taxonomic scope" value="Eukaryota"/>
</dbReference>
<organism evidence="14 15">
    <name type="scientific">Colletotrichum gloeosporioides (strain Cg-14)</name>
    <name type="common">Anthracnose fungus</name>
    <name type="synonym">Glomerella cingulata</name>
    <dbReference type="NCBI Taxonomy" id="1237896"/>
    <lineage>
        <taxon>Eukaryota</taxon>
        <taxon>Fungi</taxon>
        <taxon>Dikarya</taxon>
        <taxon>Ascomycota</taxon>
        <taxon>Pezizomycotina</taxon>
        <taxon>Sordariomycetes</taxon>
        <taxon>Hypocreomycetidae</taxon>
        <taxon>Glomerellales</taxon>
        <taxon>Glomerellaceae</taxon>
        <taxon>Colletotrichum</taxon>
        <taxon>Colletotrichum gloeosporioides species complex</taxon>
    </lineage>
</organism>
<evidence type="ECO:0000256" key="11">
    <source>
        <dbReference type="PIRSR" id="PIRSR604550-50"/>
    </source>
</evidence>
<keyword evidence="6" id="KW-0805">Transcription regulation</keyword>
<dbReference type="PIRSF" id="PIRSF500176">
    <property type="entry name" value="L_ASNase"/>
    <property type="match status" value="1"/>
</dbReference>
<dbReference type="GO" id="GO:0004067">
    <property type="term" value="F:asparaginase activity"/>
    <property type="evidence" value="ECO:0007669"/>
    <property type="project" value="UniProtKB-UniRule"/>
</dbReference>
<accession>T0K454</accession>
<dbReference type="HOGENOM" id="CLU_365621_0_0_1"/>
<dbReference type="GO" id="GO:0006530">
    <property type="term" value="P:L-asparagine catabolic process"/>
    <property type="evidence" value="ECO:0007669"/>
    <property type="project" value="UniProtKB-ARBA"/>
</dbReference>
<evidence type="ECO:0000259" key="12">
    <source>
        <dbReference type="Pfam" id="PF00710"/>
    </source>
</evidence>
<dbReference type="PROSITE" id="PS51732">
    <property type="entry name" value="ASN_GLN_ASE_3"/>
    <property type="match status" value="1"/>
</dbReference>
<evidence type="ECO:0000256" key="2">
    <source>
        <dbReference type="ARBA" id="ARBA00012920"/>
    </source>
</evidence>
<evidence type="ECO:0000256" key="3">
    <source>
        <dbReference type="ARBA" id="ARBA00022723"/>
    </source>
</evidence>
<feature type="domain" description="Asparaginase/glutaminase C-terminal" evidence="13">
    <location>
        <begin position="637"/>
        <end position="742"/>
    </location>
</feature>
<dbReference type="EMBL" id="AMYD01003324">
    <property type="protein sequence ID" value="EQB46599.1"/>
    <property type="molecule type" value="Genomic_DNA"/>
</dbReference>
<comment type="caution">
    <text evidence="14">The sequence shown here is derived from an EMBL/GenBank/DDBJ whole genome shotgun (WGS) entry which is preliminary data.</text>
</comment>
<dbReference type="PRINTS" id="PR00139">
    <property type="entry name" value="ASNGLNASE"/>
</dbReference>
<dbReference type="InterPro" id="IPR027473">
    <property type="entry name" value="L-asparaginase_C"/>
</dbReference>
<dbReference type="InterPro" id="IPR036152">
    <property type="entry name" value="Asp/glu_Ase-like_sf"/>
</dbReference>
<name>T0K454_COLGC</name>
<keyword evidence="9" id="KW-0539">Nucleus</keyword>